<keyword evidence="2" id="KW-1185">Reference proteome</keyword>
<dbReference type="Gene3D" id="2.40.10.180">
    <property type="entry name" value="Phage tail proteins"/>
    <property type="match status" value="1"/>
</dbReference>
<reference evidence="1 2" key="1">
    <citation type="submission" date="2019-03" db="EMBL/GenBank/DDBJ databases">
        <title>Paraburkholderia sp. 4M-K11, isolated from subtropical forest soil.</title>
        <authorList>
            <person name="Gao Z.-H."/>
            <person name="Qiu L.-H."/>
        </authorList>
    </citation>
    <scope>NUCLEOTIDE SEQUENCE [LARGE SCALE GENOMIC DNA]</scope>
    <source>
        <strain evidence="1 2">4M-K11</strain>
    </source>
</reference>
<dbReference type="EMBL" id="SMRP01000006">
    <property type="protein sequence ID" value="TDG23221.1"/>
    <property type="molecule type" value="Genomic_DNA"/>
</dbReference>
<dbReference type="Proteomes" id="UP000295722">
    <property type="component" value="Unassembled WGS sequence"/>
</dbReference>
<organism evidence="1 2">
    <name type="scientific">Paraburkholderia silviterrae</name>
    <dbReference type="NCBI Taxonomy" id="2528715"/>
    <lineage>
        <taxon>Bacteria</taxon>
        <taxon>Pseudomonadati</taxon>
        <taxon>Pseudomonadota</taxon>
        <taxon>Betaproteobacteria</taxon>
        <taxon>Burkholderiales</taxon>
        <taxon>Burkholderiaceae</taxon>
        <taxon>Paraburkholderia</taxon>
    </lineage>
</organism>
<dbReference type="InterPro" id="IPR053734">
    <property type="entry name" value="Phage_Head-Tail_Connect_sf"/>
</dbReference>
<dbReference type="GO" id="GO:0019068">
    <property type="term" value="P:virion assembly"/>
    <property type="evidence" value="ECO:0007669"/>
    <property type="project" value="InterPro"/>
</dbReference>
<dbReference type="OrthoDB" id="9097604at2"/>
<evidence type="ECO:0000313" key="1">
    <source>
        <dbReference type="EMBL" id="TDG23221.1"/>
    </source>
</evidence>
<accession>A0A4R5MA45</accession>
<dbReference type="InterPro" id="IPR008018">
    <property type="entry name" value="Phage_tail_attach_FII"/>
</dbReference>
<sequence length="106" mass="10872">MIDFDGTLNAAISSTLGDQVAIAYLPQGASTPVTILGIFTLITDEQFDADGTPNENITVATLGLQVSQLAKPPAQGDSATISGVTYAVGNVDDDGLGWAYLNLNIG</sequence>
<evidence type="ECO:0000313" key="2">
    <source>
        <dbReference type="Proteomes" id="UP000295722"/>
    </source>
</evidence>
<gene>
    <name evidence="1" type="ORF">EYW47_14920</name>
</gene>
<name>A0A4R5MA45_9BURK</name>
<dbReference type="AlphaFoldDB" id="A0A4R5MA45"/>
<protein>
    <submittedName>
        <fullName evidence="1">Uncharacterized protein</fullName>
    </submittedName>
</protein>
<dbReference type="Pfam" id="PF05354">
    <property type="entry name" value="Phage_attach"/>
    <property type="match status" value="1"/>
</dbReference>
<dbReference type="RefSeq" id="WP_133195592.1">
    <property type="nucleotide sequence ID" value="NZ_JBHUCW010000009.1"/>
</dbReference>
<comment type="caution">
    <text evidence="1">The sequence shown here is derived from an EMBL/GenBank/DDBJ whole genome shotgun (WGS) entry which is preliminary data.</text>
</comment>
<proteinExistence type="predicted"/>